<accession>A0A174P8J5</accession>
<dbReference type="InterPro" id="IPR051324">
    <property type="entry name" value="Stress/Tellurium_Resist"/>
</dbReference>
<evidence type="ECO:0000313" key="3">
    <source>
        <dbReference type="EMBL" id="CUP57284.1"/>
    </source>
</evidence>
<comment type="similarity">
    <text evidence="1">Belongs to the CAPAB/TerDEXZ family.</text>
</comment>
<evidence type="ECO:0000313" key="4">
    <source>
        <dbReference type="Proteomes" id="UP000095564"/>
    </source>
</evidence>
<proteinExistence type="inferred from homology"/>
<dbReference type="CDD" id="cd06974">
    <property type="entry name" value="TerD_like"/>
    <property type="match status" value="1"/>
</dbReference>
<name>A0A174P8J5_ANAHA</name>
<organism evidence="3 4">
    <name type="scientific">Anaerostipes hadrus</name>
    <dbReference type="NCBI Taxonomy" id="649756"/>
    <lineage>
        <taxon>Bacteria</taxon>
        <taxon>Bacillati</taxon>
        <taxon>Bacillota</taxon>
        <taxon>Clostridia</taxon>
        <taxon>Lachnospirales</taxon>
        <taxon>Lachnospiraceae</taxon>
        <taxon>Anaerostipes</taxon>
    </lineage>
</organism>
<feature type="domain" description="TerD" evidence="2">
    <location>
        <begin position="1"/>
        <end position="188"/>
    </location>
</feature>
<reference evidence="3 4" key="1">
    <citation type="submission" date="2015-09" db="EMBL/GenBank/DDBJ databases">
        <authorList>
            <consortium name="Pathogen Informatics"/>
        </authorList>
    </citation>
    <scope>NUCLEOTIDE SEQUENCE [LARGE SCALE GENOMIC DNA]</scope>
    <source>
        <strain evidence="3 4">2789STDY5834908</strain>
    </source>
</reference>
<evidence type="ECO:0000259" key="2">
    <source>
        <dbReference type="Pfam" id="PF02342"/>
    </source>
</evidence>
<dbReference type="Gene3D" id="2.60.60.30">
    <property type="entry name" value="sav2460 like domains"/>
    <property type="match status" value="1"/>
</dbReference>
<dbReference type="InterPro" id="IPR003325">
    <property type="entry name" value="TerD"/>
</dbReference>
<dbReference type="Pfam" id="PF02342">
    <property type="entry name" value="TerD"/>
    <property type="match status" value="1"/>
</dbReference>
<dbReference type="OrthoDB" id="4123258at2"/>
<protein>
    <submittedName>
        <fullName evidence="3">General stress protein 16U</fullName>
    </submittedName>
</protein>
<sequence length="194" mass="21677">MSVSLKKGTRVSLKKEDGTSLKNITLGLGWDTNRFDGADFDLDASAFMLTSNGKVKDENYFIFYNNSDDLAKSVHYTGDNRTGGGDGDDEQIIVDLTKVPEDIEKIAFTVTIDQYEERNQTFGMVDNAFIRIVDNDTGKEEVRYDLTEDYDRESAVVFGELYRHNGGWKFRAVGQGYNGGLAALCESYGILVED</sequence>
<dbReference type="Proteomes" id="UP000095564">
    <property type="component" value="Unassembled WGS sequence"/>
</dbReference>
<dbReference type="PANTHER" id="PTHR32097:SF4">
    <property type="entry name" value="GENERAL STRESS PROTEIN 16U"/>
    <property type="match status" value="1"/>
</dbReference>
<gene>
    <name evidence="3" type="primary">yceD</name>
    <name evidence="3" type="ORF">ERS852520_01666</name>
</gene>
<dbReference type="PANTHER" id="PTHR32097">
    <property type="entry name" value="CAMP-BINDING PROTEIN 1-RELATED"/>
    <property type="match status" value="1"/>
</dbReference>
<evidence type="ECO:0000256" key="1">
    <source>
        <dbReference type="ARBA" id="ARBA00008775"/>
    </source>
</evidence>
<dbReference type="AlphaFoldDB" id="A0A174P8J5"/>
<dbReference type="RefSeq" id="WP_055160169.1">
    <property type="nucleotide sequence ID" value="NZ_CZAU01000015.1"/>
</dbReference>
<dbReference type="EMBL" id="CZAU01000015">
    <property type="protein sequence ID" value="CUP57284.1"/>
    <property type="molecule type" value="Genomic_DNA"/>
</dbReference>